<dbReference type="Proteomes" id="UP000887565">
    <property type="component" value="Unplaced"/>
</dbReference>
<dbReference type="GO" id="GO:0006695">
    <property type="term" value="P:cholesterol biosynthetic process"/>
    <property type="evidence" value="ECO:0007669"/>
    <property type="project" value="UniProtKB-KW"/>
</dbReference>
<proteinExistence type="inferred from homology"/>
<keyword evidence="20" id="KW-1185">Reference proteome</keyword>
<evidence type="ECO:0000256" key="7">
    <source>
        <dbReference type="ARBA" id="ARBA00022548"/>
    </source>
</evidence>
<keyword evidence="17" id="KW-0753">Steroid metabolism</keyword>
<protein>
    <recommendedName>
        <fullName evidence="18">Phosphomevalonate kinase</fullName>
        <ecNumber evidence="4">2.7.4.2</ecNumber>
    </recommendedName>
</protein>
<dbReference type="AlphaFoldDB" id="A0A915KB22"/>
<dbReference type="InterPro" id="IPR005919">
    <property type="entry name" value="Pmev_kin_anim"/>
</dbReference>
<keyword evidence="12" id="KW-0067">ATP-binding</keyword>
<evidence type="ECO:0000256" key="12">
    <source>
        <dbReference type="ARBA" id="ARBA00022840"/>
    </source>
</evidence>
<comment type="subcellular location">
    <subcellularLocation>
        <location evidence="1">Cytoplasm</location>
        <location evidence="1">Cytosol</location>
    </subcellularLocation>
</comment>
<evidence type="ECO:0000313" key="20">
    <source>
        <dbReference type="Proteomes" id="UP000887565"/>
    </source>
</evidence>
<dbReference type="Gene3D" id="3.30.70.100">
    <property type="match status" value="2"/>
</dbReference>
<feature type="domain" description="NIPSNAP" evidence="19">
    <location>
        <begin position="130"/>
        <end position="221"/>
    </location>
</feature>
<dbReference type="InterPro" id="IPR012577">
    <property type="entry name" value="NIPSNAP"/>
</dbReference>
<dbReference type="PANTHER" id="PTHR13101">
    <property type="entry name" value="PHOSPHOMEVALONATE KINASE"/>
    <property type="match status" value="1"/>
</dbReference>
<keyword evidence="14" id="KW-0756">Sterol biosynthesis</keyword>
<evidence type="ECO:0000256" key="16">
    <source>
        <dbReference type="ARBA" id="ARBA00023166"/>
    </source>
</evidence>
<keyword evidence="6" id="KW-0444">Lipid biosynthesis</keyword>
<evidence type="ECO:0000313" key="21">
    <source>
        <dbReference type="WBParaSite" id="nRc.2.0.1.t35907-RA"/>
    </source>
</evidence>
<evidence type="ECO:0000256" key="17">
    <source>
        <dbReference type="ARBA" id="ARBA00023221"/>
    </source>
</evidence>
<comment type="similarity">
    <text evidence="3">Belongs to the NipSnap family.</text>
</comment>
<evidence type="ECO:0000256" key="10">
    <source>
        <dbReference type="ARBA" id="ARBA00022777"/>
    </source>
</evidence>
<dbReference type="Pfam" id="PF04275">
    <property type="entry name" value="P-mevalo_kinase"/>
    <property type="match status" value="1"/>
</dbReference>
<evidence type="ECO:0000256" key="13">
    <source>
        <dbReference type="ARBA" id="ARBA00022955"/>
    </source>
</evidence>
<evidence type="ECO:0000256" key="9">
    <source>
        <dbReference type="ARBA" id="ARBA00022741"/>
    </source>
</evidence>
<evidence type="ECO:0000256" key="3">
    <source>
        <dbReference type="ARBA" id="ARBA00005291"/>
    </source>
</evidence>
<dbReference type="GO" id="GO:0005524">
    <property type="term" value="F:ATP binding"/>
    <property type="evidence" value="ECO:0007669"/>
    <property type="project" value="UniProtKB-KW"/>
</dbReference>
<evidence type="ECO:0000256" key="14">
    <source>
        <dbReference type="ARBA" id="ARBA00023011"/>
    </source>
</evidence>
<comment type="pathway">
    <text evidence="2">Isoprenoid biosynthesis; isopentenyl diphosphate biosynthesis via mevalonate pathway; isopentenyl diphosphate from (R)-mevalonate: step 2/3.</text>
</comment>
<evidence type="ECO:0000256" key="2">
    <source>
        <dbReference type="ARBA" id="ARBA00005017"/>
    </source>
</evidence>
<keyword evidence="7" id="KW-0153">Cholesterol metabolism</keyword>
<evidence type="ECO:0000256" key="4">
    <source>
        <dbReference type="ARBA" id="ARBA00012958"/>
    </source>
</evidence>
<dbReference type="InterPro" id="IPR027417">
    <property type="entry name" value="P-loop_NTPase"/>
</dbReference>
<dbReference type="Gene3D" id="3.40.50.300">
    <property type="entry name" value="P-loop containing nucleotide triphosphate hydrolases"/>
    <property type="match status" value="1"/>
</dbReference>
<keyword evidence="11" id="KW-0152">Cholesterol biosynthesis</keyword>
<keyword evidence="15" id="KW-0443">Lipid metabolism</keyword>
<evidence type="ECO:0000256" key="15">
    <source>
        <dbReference type="ARBA" id="ARBA00023098"/>
    </source>
</evidence>
<dbReference type="GO" id="GO:0004631">
    <property type="term" value="F:phosphomevalonate kinase activity"/>
    <property type="evidence" value="ECO:0007669"/>
    <property type="project" value="UniProtKB-EC"/>
</dbReference>
<keyword evidence="10" id="KW-0418">Kinase</keyword>
<dbReference type="InterPro" id="IPR011008">
    <property type="entry name" value="Dimeric_a/b-barrel"/>
</dbReference>
<sequence length="425" mass="49851">MNQRVSWRLPLKYLCRNFSSTSMLLTNEKPPKEKGWFARLLGIQQIEPLSAAHSSMLAETNLVYELIIHLWRHKSGYNGTDKLLEALDNDPDLKLMYQEQTELCRRRESFLMLAFTYWGDPKPRPPKHIYEMRSYNLKAGTMIEWGNNWAKGITHRRDYNQDVAGFFTQVGPLYKVIHFWAYENLAARKKIREDTWSKPGWDQTVAYTVPLIKTMQSKIMMYNFPVIILMSGKRKSGKDFVAEKLCRELSGRNIKVSKIHLSEPLKRQYAALHNLDAENLLTSGEYKENYRREMVIWGENIRRRDPSYFCRAAVDQCCDWVISDVKIVCDCRRPSDIAYFESNFSSKNHRVLKLRIESDKKTRTSRGWTFTPEIDDSATEISLDNGVSWDFILNNNNSNEDFGLEYANFLEIVLSRNKYVYSISF</sequence>
<name>A0A915KB22_ROMCU</name>
<evidence type="ECO:0000256" key="1">
    <source>
        <dbReference type="ARBA" id="ARBA00004514"/>
    </source>
</evidence>
<dbReference type="GO" id="GO:0005829">
    <property type="term" value="C:cytosol"/>
    <property type="evidence" value="ECO:0007669"/>
    <property type="project" value="UniProtKB-SubCell"/>
</dbReference>
<dbReference type="EC" id="2.7.4.2" evidence="4"/>
<keyword evidence="9" id="KW-0547">Nucleotide-binding</keyword>
<dbReference type="FunFam" id="3.30.70.100:FF:000003">
    <property type="entry name" value="Protein NipSnap homolog 2"/>
    <property type="match status" value="1"/>
</dbReference>
<dbReference type="WBParaSite" id="nRc.2.0.1.t35907-RA">
    <property type="protein sequence ID" value="nRc.2.0.1.t35907-RA"/>
    <property type="gene ID" value="nRc.2.0.1.g35907"/>
</dbReference>
<evidence type="ECO:0000256" key="11">
    <source>
        <dbReference type="ARBA" id="ARBA00022778"/>
    </source>
</evidence>
<evidence type="ECO:0000256" key="5">
    <source>
        <dbReference type="ARBA" id="ARBA00022490"/>
    </source>
</evidence>
<dbReference type="SUPFAM" id="SSF54909">
    <property type="entry name" value="Dimeric alpha+beta barrel"/>
    <property type="match status" value="1"/>
</dbReference>
<evidence type="ECO:0000256" key="8">
    <source>
        <dbReference type="ARBA" id="ARBA00022679"/>
    </source>
</evidence>
<dbReference type="Pfam" id="PF07978">
    <property type="entry name" value="NIPSNAP"/>
    <property type="match status" value="1"/>
</dbReference>
<evidence type="ECO:0000256" key="18">
    <source>
        <dbReference type="ARBA" id="ARBA00034549"/>
    </source>
</evidence>
<accession>A0A915KB22</accession>
<organism evidence="20 21">
    <name type="scientific">Romanomermis culicivorax</name>
    <name type="common">Nematode worm</name>
    <dbReference type="NCBI Taxonomy" id="13658"/>
    <lineage>
        <taxon>Eukaryota</taxon>
        <taxon>Metazoa</taxon>
        <taxon>Ecdysozoa</taxon>
        <taxon>Nematoda</taxon>
        <taxon>Enoplea</taxon>
        <taxon>Dorylaimia</taxon>
        <taxon>Mermithida</taxon>
        <taxon>Mermithoidea</taxon>
        <taxon>Mermithidae</taxon>
        <taxon>Romanomermis</taxon>
    </lineage>
</organism>
<keyword evidence="5" id="KW-0963">Cytoplasm</keyword>
<dbReference type="GO" id="GO:0019287">
    <property type="term" value="P:isopentenyl diphosphate biosynthetic process, mevalonate pathway"/>
    <property type="evidence" value="ECO:0007669"/>
    <property type="project" value="TreeGrafter"/>
</dbReference>
<keyword evidence="13" id="KW-0752">Steroid biosynthesis</keyword>
<reference evidence="21" key="1">
    <citation type="submission" date="2022-11" db="UniProtKB">
        <authorList>
            <consortium name="WormBaseParasite"/>
        </authorList>
    </citation>
    <scope>IDENTIFICATION</scope>
</reference>
<evidence type="ECO:0000256" key="6">
    <source>
        <dbReference type="ARBA" id="ARBA00022516"/>
    </source>
</evidence>
<keyword evidence="16" id="KW-1207">Sterol metabolism</keyword>
<keyword evidence="8" id="KW-0808">Transferase</keyword>
<dbReference type="PANTHER" id="PTHR13101:SF1">
    <property type="entry name" value="PHOSPHOMEVALONATE KINASE"/>
    <property type="match status" value="1"/>
</dbReference>
<evidence type="ECO:0000259" key="19">
    <source>
        <dbReference type="Pfam" id="PF07978"/>
    </source>
</evidence>